<dbReference type="NCBIfam" id="TIGR01469">
    <property type="entry name" value="cobA_cysG_Cterm"/>
    <property type="match status" value="1"/>
</dbReference>
<keyword evidence="3 6" id="KW-0808">Transferase</keyword>
<evidence type="ECO:0000313" key="9">
    <source>
        <dbReference type="EMBL" id="ANA08067.1"/>
    </source>
</evidence>
<dbReference type="NCBIfam" id="NF004790">
    <property type="entry name" value="PRK06136.1"/>
    <property type="match status" value="1"/>
</dbReference>
<name>A0A166H3R2_9BACT</name>
<dbReference type="Gene3D" id="3.30.950.10">
    <property type="entry name" value="Methyltransferase, Cobalt-precorrin-4 Transmethylase, Domain 2"/>
    <property type="match status" value="1"/>
</dbReference>
<dbReference type="InterPro" id="IPR050161">
    <property type="entry name" value="Siro_Cobalamin_biosynth"/>
</dbReference>
<accession>A0A166H3R2</accession>
<feature type="domain" description="Tetrapyrrole methylase" evidence="7">
    <location>
        <begin position="5"/>
        <end position="216"/>
    </location>
</feature>
<dbReference type="InterPro" id="IPR000878">
    <property type="entry name" value="4pyrrol_Mease"/>
</dbReference>
<dbReference type="InterPro" id="IPR035996">
    <property type="entry name" value="4pyrrol_Methylase_sf"/>
</dbReference>
<evidence type="ECO:0000256" key="4">
    <source>
        <dbReference type="ARBA" id="ARBA00022691"/>
    </source>
</evidence>
<dbReference type="Gene3D" id="3.40.50.10090">
    <property type="match status" value="2"/>
</dbReference>
<dbReference type="Gene3D" id="3.40.1010.10">
    <property type="entry name" value="Cobalt-precorrin-4 Transmethylase, Domain 1"/>
    <property type="match status" value="1"/>
</dbReference>
<evidence type="ECO:0000259" key="7">
    <source>
        <dbReference type="Pfam" id="PF00590"/>
    </source>
</evidence>
<comment type="similarity">
    <text evidence="6">Belongs to the precorrin methyltransferase family.</text>
</comment>
<gene>
    <name evidence="9" type="primary">cysG</name>
    <name evidence="9" type="ORF">5G4_038</name>
</gene>
<dbReference type="PROSITE" id="PS00840">
    <property type="entry name" value="SUMT_2"/>
    <property type="match status" value="1"/>
</dbReference>
<feature type="domain" description="Tetrapyrrole biosynthesis uroporphyrinogen III synthase" evidence="8">
    <location>
        <begin position="267"/>
        <end position="495"/>
    </location>
</feature>
<reference evidence="9" key="1">
    <citation type="submission" date="2015-07" db="EMBL/GenBank/DDBJ databases">
        <title>Exploring the genomic information of specific uncultured soil bacteria through a new metagenomic library-based strategy.</title>
        <authorList>
            <person name="Liu Y."/>
            <person name="Zhang R."/>
        </authorList>
    </citation>
    <scope>NUCLEOTIDE SEQUENCE</scope>
</reference>
<dbReference type="InterPro" id="IPR014776">
    <property type="entry name" value="4pyrrole_Mease_sub2"/>
</dbReference>
<dbReference type="PANTHER" id="PTHR45790">
    <property type="entry name" value="SIROHEME SYNTHASE-RELATED"/>
    <property type="match status" value="1"/>
</dbReference>
<sequence length="506" mass="53711">MSGFVSLVGAGPGDPGLITVAGRDRIQRAEVIVYDRLIAPSLLDYAPSACERIFAGKSPEHKALSQTEINDLLVERGLRGQTVVRLKGGDPFVFGRGGEEALALVAAGVPFEVIPGVTSAVAAPAYAGVPVTHRGLASSFAVVTGHEDDEKPDTSVDWSRLATAVDTIVVLMGGAALARVSQALIVSGRDPETPAVSIEWGTTTGQRSVSAPLVEIAHSVREAGLRTPLLTVIGPSASLRDQLSWFEGRPLFGKRILVTRSRHQASALADLLRREGATPIEMPTIELAAVASDTQLEAMAQRLEARDYAWCLLTSTNAVEWLFAYLERTGRDARAFAGCRIGVLGTATGETLRRYGLRADLTATEFSSDGLRQAMPEDLHGARILLPRGEGGNPTLVTGLQSRGATVDEVTLYDSRPPAQPDEEALSLLRDRRIDLATFASSSSVRNLKALLGDDFSLLQDVTIACIGPMTAATARELGLAVSVEPPVHTIPALVDALKTYLTSQP</sequence>
<dbReference type="Pfam" id="PF00590">
    <property type="entry name" value="TP_methylase"/>
    <property type="match status" value="1"/>
</dbReference>
<evidence type="ECO:0000256" key="5">
    <source>
        <dbReference type="ARBA" id="ARBA00023244"/>
    </source>
</evidence>
<dbReference type="FunFam" id="3.40.50.10090:FF:000001">
    <property type="entry name" value="Bifunctional uroporphyrinogen-III C-methyltransferase/uroporphyrinogen-III synthase"/>
    <property type="match status" value="1"/>
</dbReference>
<dbReference type="Pfam" id="PF02602">
    <property type="entry name" value="HEM4"/>
    <property type="match status" value="1"/>
</dbReference>
<dbReference type="GO" id="GO:0019354">
    <property type="term" value="P:siroheme biosynthetic process"/>
    <property type="evidence" value="ECO:0007669"/>
    <property type="project" value="InterPro"/>
</dbReference>
<dbReference type="InterPro" id="IPR003043">
    <property type="entry name" value="Uropor_MeTrfase_CS"/>
</dbReference>
<dbReference type="InterPro" id="IPR006366">
    <property type="entry name" value="CobA/CysG_C"/>
</dbReference>
<evidence type="ECO:0000256" key="2">
    <source>
        <dbReference type="ARBA" id="ARBA00022603"/>
    </source>
</evidence>
<keyword evidence="2 6" id="KW-0489">Methyltransferase</keyword>
<dbReference type="CDD" id="cd11642">
    <property type="entry name" value="SUMT"/>
    <property type="match status" value="1"/>
</dbReference>
<evidence type="ECO:0000256" key="1">
    <source>
        <dbReference type="ARBA" id="ARBA00012162"/>
    </source>
</evidence>
<dbReference type="GO" id="GO:0004852">
    <property type="term" value="F:uroporphyrinogen-III synthase activity"/>
    <property type="evidence" value="ECO:0007669"/>
    <property type="project" value="InterPro"/>
</dbReference>
<dbReference type="EMBL" id="KT342856">
    <property type="protein sequence ID" value="ANA08067.1"/>
    <property type="molecule type" value="Genomic_DNA"/>
</dbReference>
<keyword evidence="5" id="KW-0627">Porphyrin biosynthesis</keyword>
<dbReference type="FunFam" id="3.30.950.10:FF:000001">
    <property type="entry name" value="Siroheme synthase"/>
    <property type="match status" value="1"/>
</dbReference>
<evidence type="ECO:0000259" key="8">
    <source>
        <dbReference type="Pfam" id="PF02602"/>
    </source>
</evidence>
<dbReference type="PANTHER" id="PTHR45790:SF3">
    <property type="entry name" value="S-ADENOSYL-L-METHIONINE-DEPENDENT UROPORPHYRINOGEN III METHYLTRANSFERASE, CHLOROPLASTIC"/>
    <property type="match status" value="1"/>
</dbReference>
<dbReference type="FunFam" id="3.40.1010.10:FF:000001">
    <property type="entry name" value="Siroheme synthase"/>
    <property type="match status" value="1"/>
</dbReference>
<dbReference type="InterPro" id="IPR014777">
    <property type="entry name" value="4pyrrole_Mease_sub1"/>
</dbReference>
<dbReference type="CDD" id="cd06578">
    <property type="entry name" value="HemD"/>
    <property type="match status" value="1"/>
</dbReference>
<organism evidence="9">
    <name type="scientific">uncultured bacterium 5G4</name>
    <dbReference type="NCBI Taxonomy" id="1701326"/>
    <lineage>
        <taxon>Bacteria</taxon>
        <taxon>environmental samples</taxon>
    </lineage>
</organism>
<dbReference type="AlphaFoldDB" id="A0A166H3R2"/>
<dbReference type="InterPro" id="IPR003754">
    <property type="entry name" value="4pyrrol_synth_uPrphyn_synth"/>
</dbReference>
<dbReference type="GO" id="GO:0032259">
    <property type="term" value="P:methylation"/>
    <property type="evidence" value="ECO:0007669"/>
    <property type="project" value="UniProtKB-KW"/>
</dbReference>
<dbReference type="EC" id="2.1.1.107" evidence="1"/>
<proteinExistence type="inferred from homology"/>
<protein>
    <recommendedName>
        <fullName evidence="1">uroporphyrinogen-III C-methyltransferase</fullName>
        <ecNumber evidence="1">2.1.1.107</ecNumber>
    </recommendedName>
</protein>
<dbReference type="InterPro" id="IPR036108">
    <property type="entry name" value="4pyrrol_syn_uPrphyn_synt_sf"/>
</dbReference>
<keyword evidence="4" id="KW-0949">S-adenosyl-L-methionine</keyword>
<dbReference type="GO" id="GO:0004851">
    <property type="term" value="F:uroporphyrin-III C-methyltransferase activity"/>
    <property type="evidence" value="ECO:0007669"/>
    <property type="project" value="UniProtKB-EC"/>
</dbReference>
<evidence type="ECO:0000256" key="6">
    <source>
        <dbReference type="RuleBase" id="RU003960"/>
    </source>
</evidence>
<dbReference type="SUPFAM" id="SSF69618">
    <property type="entry name" value="HemD-like"/>
    <property type="match status" value="1"/>
</dbReference>
<evidence type="ECO:0000256" key="3">
    <source>
        <dbReference type="ARBA" id="ARBA00022679"/>
    </source>
</evidence>
<dbReference type="SUPFAM" id="SSF53790">
    <property type="entry name" value="Tetrapyrrole methylase"/>
    <property type="match status" value="1"/>
</dbReference>